<feature type="region of interest" description="Disordered" evidence="1">
    <location>
        <begin position="604"/>
        <end position="632"/>
    </location>
</feature>
<dbReference type="AlphaFoldDB" id="A0A0F7U7N1"/>
<proteinExistence type="predicted"/>
<dbReference type="EMBL" id="LN714476">
    <property type="protein sequence ID" value="CEL64645.1"/>
    <property type="molecule type" value="Genomic_DNA"/>
</dbReference>
<feature type="compositionally biased region" description="Basic and acidic residues" evidence="1">
    <location>
        <begin position="403"/>
        <end position="414"/>
    </location>
</feature>
<evidence type="ECO:0000256" key="1">
    <source>
        <dbReference type="SAM" id="MobiDB-lite"/>
    </source>
</evidence>
<protein>
    <recommendedName>
        <fullName evidence="3">Glutaredoxin domain-containing protein</fullName>
    </recommendedName>
</protein>
<feature type="region of interest" description="Disordered" evidence="1">
    <location>
        <begin position="378"/>
        <end position="519"/>
    </location>
</feature>
<name>A0A0F7U7N1_NEOCL</name>
<feature type="region of interest" description="Disordered" evidence="1">
    <location>
        <begin position="1"/>
        <end position="51"/>
    </location>
</feature>
<feature type="region of interest" description="Disordered" evidence="1">
    <location>
        <begin position="182"/>
        <end position="202"/>
    </location>
</feature>
<evidence type="ECO:0000313" key="2">
    <source>
        <dbReference type="EMBL" id="CEL64645.1"/>
    </source>
</evidence>
<feature type="compositionally biased region" description="Basic and acidic residues" evidence="1">
    <location>
        <begin position="459"/>
        <end position="500"/>
    </location>
</feature>
<feature type="compositionally biased region" description="Low complexity" evidence="1">
    <location>
        <begin position="604"/>
        <end position="619"/>
    </location>
</feature>
<sequence>MAPVDEPRASGDTTPDGVKIHLTCDSSGEQEAVGGSREKKHAGSKAPVPVHRVGEHQGDTEVVLLLSSLSAVPLPAFASRRAFHLLLCKNVDFFAVDVNADVGLDVPDSRLVAGWRRRGLVPTQRHSFPPSPCVPQIFVDGVALGDHEALQDLEDCEQLNGILVGRLCPRCLDLRPSSRPGLERGTSVFPSRHASPPYAPRRSDPCRTCGAVYVRLMTDEMMETPRDFTEAEPHAPLGVQMPMGGRAEKRFPRQTLPGVKARPNLERKASKKKGRQRKIAAAEAVPRSYAFARCCTGEALERYEASKVSPSLPFLPFLRRATSSSASTNSLALLRFAPPSPSLSSLRSSSLSPCALAPARSLSSIRLEVPFEAAEAPAFQVGDAGEGPGKGSRPKPPAGEPCQAKKAESEDKTTARIPRKLAPLQMLSRFVRVSSAAETGVGKGRAEGQRAQNGGARRHGQDRDQSGDAQRCRETENRRKGEEQRDAERDENRDAEREERTDNEDCVPENEGEGKERLLVAPASLKQPVSPFSVAFLPAETFAQSPFSDKTKEAGPCFLPCSATYRGFSERPSSTENSHPSDPSLSFAFSLSSPLLDHRFSFSSPLRSVSPSRSEASSPDCFPAVALSPQGG</sequence>
<organism evidence="2">
    <name type="scientific">Neospora caninum (strain Liverpool)</name>
    <dbReference type="NCBI Taxonomy" id="572307"/>
    <lineage>
        <taxon>Eukaryota</taxon>
        <taxon>Sar</taxon>
        <taxon>Alveolata</taxon>
        <taxon>Apicomplexa</taxon>
        <taxon>Conoidasida</taxon>
        <taxon>Coccidia</taxon>
        <taxon>Eucoccidiorida</taxon>
        <taxon>Eimeriorina</taxon>
        <taxon>Sarcocystidae</taxon>
        <taxon>Neospora</taxon>
    </lineage>
</organism>
<reference evidence="2" key="1">
    <citation type="journal article" date="2015" name="PLoS ONE">
        <title>Comprehensive Evaluation of Toxoplasma gondii VEG and Neospora caninum LIV Genomes with Tachyzoite Stage Transcriptome and Proteome Defines Novel Transcript Features.</title>
        <authorList>
            <person name="Ramaprasad A."/>
            <person name="Mourier T."/>
            <person name="Naeem R."/>
            <person name="Malas T.B."/>
            <person name="Moussa E."/>
            <person name="Panigrahi A."/>
            <person name="Vermont S.J."/>
            <person name="Otto T.D."/>
            <person name="Wastling J."/>
            <person name="Pain A."/>
        </authorList>
    </citation>
    <scope>NUCLEOTIDE SEQUENCE</scope>
    <source>
        <strain evidence="2">Liverpool</strain>
    </source>
</reference>
<gene>
    <name evidence="2" type="ORF">BN1204_005275</name>
</gene>
<evidence type="ECO:0008006" key="3">
    <source>
        <dbReference type="Google" id="ProtNLM"/>
    </source>
</evidence>
<feature type="compositionally biased region" description="Acidic residues" evidence="1">
    <location>
        <begin position="501"/>
        <end position="511"/>
    </location>
</feature>
<accession>A0A0F7U7N1</accession>